<dbReference type="SUPFAM" id="SSF56925">
    <property type="entry name" value="OMPA-like"/>
    <property type="match status" value="1"/>
</dbReference>
<gene>
    <name evidence="3" type="ORF">E6K79_03235</name>
</gene>
<feature type="domain" description="Outer membrane protein beta-barrel" evidence="2">
    <location>
        <begin position="36"/>
        <end position="185"/>
    </location>
</feature>
<dbReference type="Gene3D" id="2.40.160.20">
    <property type="match status" value="1"/>
</dbReference>
<evidence type="ECO:0000256" key="1">
    <source>
        <dbReference type="ARBA" id="ARBA00022729"/>
    </source>
</evidence>
<evidence type="ECO:0000313" key="3">
    <source>
        <dbReference type="EMBL" id="TMQ65895.1"/>
    </source>
</evidence>
<keyword evidence="1" id="KW-0732">Signal</keyword>
<dbReference type="AlphaFoldDB" id="A0A538TQN3"/>
<comment type="caution">
    <text evidence="3">The sequence shown here is derived from an EMBL/GenBank/DDBJ whole genome shotgun (WGS) entry which is preliminary data.</text>
</comment>
<reference evidence="3 4" key="1">
    <citation type="journal article" date="2019" name="Nat. Microbiol.">
        <title>Mediterranean grassland soil C-N compound turnover is dependent on rainfall and depth, and is mediated by genomically divergent microorganisms.</title>
        <authorList>
            <person name="Diamond S."/>
            <person name="Andeer P.F."/>
            <person name="Li Z."/>
            <person name="Crits-Christoph A."/>
            <person name="Burstein D."/>
            <person name="Anantharaman K."/>
            <person name="Lane K.R."/>
            <person name="Thomas B.C."/>
            <person name="Pan C."/>
            <person name="Northen T.R."/>
            <person name="Banfield J.F."/>
        </authorList>
    </citation>
    <scope>NUCLEOTIDE SEQUENCE [LARGE SCALE GENOMIC DNA]</scope>
    <source>
        <strain evidence="3">WS_9</strain>
    </source>
</reference>
<organism evidence="3 4">
    <name type="scientific">Eiseniibacteriota bacterium</name>
    <dbReference type="NCBI Taxonomy" id="2212470"/>
    <lineage>
        <taxon>Bacteria</taxon>
        <taxon>Candidatus Eiseniibacteriota</taxon>
    </lineage>
</organism>
<sequence>MSSELEGISDELPNRGILGHTTIRAYGAMVPIGWGSDFGGRPGWGTGFGLSYGVARAAQISIGFAYHRVNPISSEDWDALRQVTTSIELVSPSKDFVRPWLGVGLGYYDSELYSPPIFALDASERGRRDEFITHQGTLGFNWGAGFAFRLSQSVGLDAGGRYNISFDNPARHKVDLLSVQAGLSYVVR</sequence>
<name>A0A538TQN3_UNCEI</name>
<protein>
    <submittedName>
        <fullName evidence="3">Porin family protein</fullName>
    </submittedName>
</protein>
<proteinExistence type="predicted"/>
<dbReference type="InterPro" id="IPR011250">
    <property type="entry name" value="OMP/PagP_B-barrel"/>
</dbReference>
<dbReference type="Pfam" id="PF13505">
    <property type="entry name" value="OMP_b-brl"/>
    <property type="match status" value="1"/>
</dbReference>
<evidence type="ECO:0000313" key="4">
    <source>
        <dbReference type="Proteomes" id="UP000317691"/>
    </source>
</evidence>
<evidence type="ECO:0000259" key="2">
    <source>
        <dbReference type="Pfam" id="PF13505"/>
    </source>
</evidence>
<dbReference type="InterPro" id="IPR027385">
    <property type="entry name" value="Beta-barrel_OMP"/>
</dbReference>
<accession>A0A538TQN3</accession>
<dbReference type="EMBL" id="VBOZ01000010">
    <property type="protein sequence ID" value="TMQ65895.1"/>
    <property type="molecule type" value="Genomic_DNA"/>
</dbReference>
<dbReference type="Proteomes" id="UP000317691">
    <property type="component" value="Unassembled WGS sequence"/>
</dbReference>